<evidence type="ECO:0000256" key="9">
    <source>
        <dbReference type="SAM" id="Phobius"/>
    </source>
</evidence>
<dbReference type="AlphaFoldDB" id="A0A0E1W5A7"/>
<dbReference type="EMBL" id="CM000833">
    <property type="protein sequence ID" value="EET04822.1"/>
    <property type="molecule type" value="Genomic_DNA"/>
</dbReference>
<dbReference type="HOGENOM" id="CLU_122700_1_0_4"/>
<protein>
    <submittedName>
        <fullName evidence="10">YeeE/YedE family protein</fullName>
    </submittedName>
</protein>
<evidence type="ECO:0000313" key="10">
    <source>
        <dbReference type="EMBL" id="EET04822.1"/>
    </source>
</evidence>
<dbReference type="Pfam" id="PF04143">
    <property type="entry name" value="Sulf_transp"/>
    <property type="match status" value="1"/>
</dbReference>
<dbReference type="PANTHER" id="PTHR30574:SF1">
    <property type="entry name" value="SULPHUR TRANSPORT DOMAIN-CONTAINING PROTEIN"/>
    <property type="match status" value="1"/>
</dbReference>
<evidence type="ECO:0000256" key="2">
    <source>
        <dbReference type="ARBA" id="ARBA00022448"/>
    </source>
</evidence>
<proteinExistence type="inferred from homology"/>
<dbReference type="GO" id="GO:0005886">
    <property type="term" value="C:plasma membrane"/>
    <property type="evidence" value="ECO:0007669"/>
    <property type="project" value="UniProtKB-SubCell"/>
</dbReference>
<feature type="transmembrane region" description="Helical" evidence="9">
    <location>
        <begin position="52"/>
        <end position="72"/>
    </location>
</feature>
<keyword evidence="7 9" id="KW-0472">Membrane</keyword>
<gene>
    <name evidence="10" type="ORF">BURPS1710A_A1049</name>
</gene>
<dbReference type="Proteomes" id="UP000001812">
    <property type="component" value="Chromosome II"/>
</dbReference>
<comment type="subcellular location">
    <subcellularLocation>
        <location evidence="1">Cell inner membrane</location>
        <topology evidence="1">Multi-pass membrane protein</topology>
    </subcellularLocation>
</comment>
<keyword evidence="4" id="KW-0997">Cell inner membrane</keyword>
<dbReference type="InterPro" id="IPR007272">
    <property type="entry name" value="Sulf_transp_TsuA/YedE"/>
</dbReference>
<keyword evidence="2" id="KW-0813">Transport</keyword>
<evidence type="ECO:0000256" key="4">
    <source>
        <dbReference type="ARBA" id="ARBA00022519"/>
    </source>
</evidence>
<reference evidence="10" key="1">
    <citation type="submission" date="2009-05" db="EMBL/GenBank/DDBJ databases">
        <authorList>
            <person name="Harkins D.M."/>
            <person name="DeShazer D."/>
            <person name="Woods D.E."/>
            <person name="Brinkac L.M."/>
            <person name="Brown K.A."/>
            <person name="Hung G.C."/>
            <person name="Tuanyok A."/>
            <person name="Zhang B."/>
            <person name="Nierman W.C."/>
        </authorList>
    </citation>
    <scope>NUCLEOTIDE SEQUENCE [LARGE SCALE GENOMIC DNA]</scope>
    <source>
        <strain evidence="10">1710a</strain>
    </source>
</reference>
<evidence type="ECO:0000256" key="5">
    <source>
        <dbReference type="ARBA" id="ARBA00022692"/>
    </source>
</evidence>
<accession>A0A0E1W5A7</accession>
<dbReference type="RefSeq" id="WP_004528643.1">
    <property type="nucleotide sequence ID" value="NZ_CM000833.1"/>
</dbReference>
<feature type="transmembrane region" description="Helical" evidence="9">
    <location>
        <begin position="121"/>
        <end position="142"/>
    </location>
</feature>
<feature type="transmembrane region" description="Helical" evidence="9">
    <location>
        <begin position="84"/>
        <end position="101"/>
    </location>
</feature>
<evidence type="ECO:0000256" key="1">
    <source>
        <dbReference type="ARBA" id="ARBA00004429"/>
    </source>
</evidence>
<name>A0A0E1W5A7_BURPE</name>
<feature type="transmembrane region" description="Helical" evidence="9">
    <location>
        <begin position="12"/>
        <end position="31"/>
    </location>
</feature>
<evidence type="ECO:0000256" key="8">
    <source>
        <dbReference type="ARBA" id="ARBA00035655"/>
    </source>
</evidence>
<dbReference type="PANTHER" id="PTHR30574">
    <property type="entry name" value="INNER MEMBRANE PROTEIN YEDE"/>
    <property type="match status" value="1"/>
</dbReference>
<keyword evidence="3" id="KW-1003">Cell membrane</keyword>
<comment type="similarity">
    <text evidence="8">Belongs to the TsuA/YedE (TC 9.B.102) family.</text>
</comment>
<evidence type="ECO:0000256" key="6">
    <source>
        <dbReference type="ARBA" id="ARBA00022989"/>
    </source>
</evidence>
<evidence type="ECO:0000256" key="7">
    <source>
        <dbReference type="ARBA" id="ARBA00023136"/>
    </source>
</evidence>
<sequence>MAVDLVHFTPGLSFAGGLLIGAAAALLVFFDGRIAGISGIVGGLLAGGRSDAGWRAAFLVGLIAAAVAASALDWFSMPAVDAGWARVIAGGVLVGIGTRYAGGCTSGHGVCGISRGALRSIVATAVFMAAGIATVFVLRHVVGG</sequence>
<organism evidence="10">
    <name type="scientific">Burkholderia pseudomallei 1710a</name>
    <dbReference type="NCBI Taxonomy" id="320371"/>
    <lineage>
        <taxon>Bacteria</taxon>
        <taxon>Pseudomonadati</taxon>
        <taxon>Pseudomonadota</taxon>
        <taxon>Betaproteobacteria</taxon>
        <taxon>Burkholderiales</taxon>
        <taxon>Burkholderiaceae</taxon>
        <taxon>Burkholderia</taxon>
        <taxon>pseudomallei group</taxon>
    </lineage>
</organism>
<keyword evidence="6 9" id="KW-1133">Transmembrane helix</keyword>
<keyword evidence="5 9" id="KW-0812">Transmembrane</keyword>
<evidence type="ECO:0000256" key="3">
    <source>
        <dbReference type="ARBA" id="ARBA00022475"/>
    </source>
</evidence>